<proteinExistence type="predicted"/>
<dbReference type="EMBL" id="JAUIZM010000003">
    <property type="protein sequence ID" value="KAK1391405.1"/>
    <property type="molecule type" value="Genomic_DNA"/>
</dbReference>
<reference evidence="1" key="2">
    <citation type="submission" date="2023-05" db="EMBL/GenBank/DDBJ databases">
        <authorList>
            <person name="Schelkunov M.I."/>
        </authorList>
    </citation>
    <scope>NUCLEOTIDE SEQUENCE</scope>
    <source>
        <strain evidence="1">Hsosn_3</strain>
        <tissue evidence="1">Leaf</tissue>
    </source>
</reference>
<comment type="caution">
    <text evidence="1">The sequence shown here is derived from an EMBL/GenBank/DDBJ whole genome shotgun (WGS) entry which is preliminary data.</text>
</comment>
<reference evidence="1" key="1">
    <citation type="submission" date="2023-02" db="EMBL/GenBank/DDBJ databases">
        <title>Genome of toxic invasive species Heracleum sosnowskyi carries increased number of genes despite the absence of recent whole-genome duplications.</title>
        <authorList>
            <person name="Schelkunov M."/>
            <person name="Shtratnikova V."/>
            <person name="Makarenko M."/>
            <person name="Klepikova A."/>
            <person name="Omelchenko D."/>
            <person name="Novikova G."/>
            <person name="Obukhova E."/>
            <person name="Bogdanov V."/>
            <person name="Penin A."/>
            <person name="Logacheva M."/>
        </authorList>
    </citation>
    <scope>NUCLEOTIDE SEQUENCE</scope>
    <source>
        <strain evidence="1">Hsosn_3</strain>
        <tissue evidence="1">Leaf</tissue>
    </source>
</reference>
<evidence type="ECO:0000313" key="2">
    <source>
        <dbReference type="Proteomes" id="UP001237642"/>
    </source>
</evidence>
<sequence length="137" mass="15462">MLFSAPSLVLLDDFTIGFSSTQQLRIKHLKDTISVVVLQDLKSDAGALNDSSITHSFFLPCLEAAAEESACPQFPDSIAEDIEFKKISLSQTRRRRYRKISPSLATVDALRGRIFNEGYTLHQTITQFQGYYCYGWC</sequence>
<dbReference type="Proteomes" id="UP001237642">
    <property type="component" value="Unassembled WGS sequence"/>
</dbReference>
<gene>
    <name evidence="1" type="ORF">POM88_010461</name>
</gene>
<dbReference type="AlphaFoldDB" id="A0AAD8IWJ1"/>
<accession>A0AAD8IWJ1</accession>
<protein>
    <submittedName>
        <fullName evidence="1">Uncharacterized protein</fullName>
    </submittedName>
</protein>
<keyword evidence="2" id="KW-1185">Reference proteome</keyword>
<evidence type="ECO:0000313" key="1">
    <source>
        <dbReference type="EMBL" id="KAK1391405.1"/>
    </source>
</evidence>
<name>A0AAD8IWJ1_9APIA</name>
<organism evidence="1 2">
    <name type="scientific">Heracleum sosnowskyi</name>
    <dbReference type="NCBI Taxonomy" id="360622"/>
    <lineage>
        <taxon>Eukaryota</taxon>
        <taxon>Viridiplantae</taxon>
        <taxon>Streptophyta</taxon>
        <taxon>Embryophyta</taxon>
        <taxon>Tracheophyta</taxon>
        <taxon>Spermatophyta</taxon>
        <taxon>Magnoliopsida</taxon>
        <taxon>eudicotyledons</taxon>
        <taxon>Gunneridae</taxon>
        <taxon>Pentapetalae</taxon>
        <taxon>asterids</taxon>
        <taxon>campanulids</taxon>
        <taxon>Apiales</taxon>
        <taxon>Apiaceae</taxon>
        <taxon>Apioideae</taxon>
        <taxon>apioid superclade</taxon>
        <taxon>Tordylieae</taxon>
        <taxon>Tordyliinae</taxon>
        <taxon>Heracleum</taxon>
    </lineage>
</organism>